<dbReference type="EMBL" id="HBUF01353636">
    <property type="protein sequence ID" value="CAG6715829.1"/>
    <property type="molecule type" value="Transcribed_RNA"/>
</dbReference>
<dbReference type="EMBL" id="HBUF01160203">
    <property type="protein sequence ID" value="CAG6649890.1"/>
    <property type="molecule type" value="Transcribed_RNA"/>
</dbReference>
<name>A0A8D8RHM3_9HEMI</name>
<evidence type="ECO:0000313" key="1">
    <source>
        <dbReference type="EMBL" id="CAG6649890.1"/>
    </source>
</evidence>
<sequence length="120" mass="12931">MNEPCPVLVEGLTVPEVFGDRMTMLLGLVKILCPPNMPEVCTGVRTLRWTASCSRVVVPSCDITAIPPKPPRPAGTRNCCMVGNCCTRFSGCIDVAISWLLKFPLFGRINVCSIGCANVC</sequence>
<organism evidence="1">
    <name type="scientific">Cacopsylla melanoneura</name>
    <dbReference type="NCBI Taxonomy" id="428564"/>
    <lineage>
        <taxon>Eukaryota</taxon>
        <taxon>Metazoa</taxon>
        <taxon>Ecdysozoa</taxon>
        <taxon>Arthropoda</taxon>
        <taxon>Hexapoda</taxon>
        <taxon>Insecta</taxon>
        <taxon>Pterygota</taxon>
        <taxon>Neoptera</taxon>
        <taxon>Paraneoptera</taxon>
        <taxon>Hemiptera</taxon>
        <taxon>Sternorrhyncha</taxon>
        <taxon>Psylloidea</taxon>
        <taxon>Psyllidae</taxon>
        <taxon>Psyllinae</taxon>
        <taxon>Cacopsylla</taxon>
    </lineage>
</organism>
<dbReference type="EMBL" id="HBUF01353634">
    <property type="protein sequence ID" value="CAG6715821.1"/>
    <property type="molecule type" value="Transcribed_RNA"/>
</dbReference>
<dbReference type="AlphaFoldDB" id="A0A8D8RHM3"/>
<accession>A0A8D8RHM3</accession>
<dbReference type="EMBL" id="HBUF01353633">
    <property type="protein sequence ID" value="CAG6715816.1"/>
    <property type="molecule type" value="Transcribed_RNA"/>
</dbReference>
<dbReference type="EMBL" id="HBUF01353635">
    <property type="protein sequence ID" value="CAG6715825.1"/>
    <property type="molecule type" value="Transcribed_RNA"/>
</dbReference>
<reference evidence="1" key="1">
    <citation type="submission" date="2021-05" db="EMBL/GenBank/DDBJ databases">
        <authorList>
            <person name="Alioto T."/>
            <person name="Alioto T."/>
            <person name="Gomez Garrido J."/>
        </authorList>
    </citation>
    <scope>NUCLEOTIDE SEQUENCE</scope>
</reference>
<proteinExistence type="predicted"/>
<protein>
    <submittedName>
        <fullName evidence="1">Uncharacterized protein</fullName>
    </submittedName>
</protein>